<comment type="similarity">
    <text evidence="1">Belongs to the SdhE FAD assembly factor family.</text>
</comment>
<keyword evidence="5" id="KW-1185">Reference proteome</keyword>
<sequence length="101" mass="11552">MSEPDEFQTVRMRRLRMRSWRRGMKEMDLILGHFADGPLADLPEDDLSAYEALLSENDQDLYLWVTRRVTGNPDPDRGPKQLSAILDRIADHAAGRLAGQD</sequence>
<dbReference type="SUPFAM" id="SSF109910">
    <property type="entry name" value="YgfY-like"/>
    <property type="match status" value="1"/>
</dbReference>
<comment type="caution">
    <text evidence="4">The sequence shown here is derived from an EMBL/GenBank/DDBJ whole genome shotgun (WGS) entry which is preliminary data.</text>
</comment>
<dbReference type="RefSeq" id="WP_260275794.1">
    <property type="nucleotide sequence ID" value="NZ_JANAVZ010000002.1"/>
</dbReference>
<reference evidence="4 5" key="1">
    <citation type="submission" date="2022-04" db="EMBL/GenBank/DDBJ databases">
        <title>Paracoccus sp. YLB-12 draft genome sequence.</title>
        <authorList>
            <person name="Yu L."/>
        </authorList>
    </citation>
    <scope>NUCLEOTIDE SEQUENCE [LARGE SCALE GENOMIC DNA]</scope>
    <source>
        <strain evidence="4 5">YLB-12</strain>
    </source>
</reference>
<evidence type="ECO:0000256" key="2">
    <source>
        <dbReference type="ARBA" id="ARBA00019418"/>
    </source>
</evidence>
<name>A0ABT2K678_9RHOB</name>
<accession>A0ABT2K678</accession>
<dbReference type="Proteomes" id="UP001320702">
    <property type="component" value="Unassembled WGS sequence"/>
</dbReference>
<dbReference type="PANTHER" id="PTHR12469:SF2">
    <property type="entry name" value="SUCCINATE DEHYDROGENASE ASSEMBLY FACTOR 2, MITOCHONDRIAL"/>
    <property type="match status" value="1"/>
</dbReference>
<dbReference type="InterPro" id="IPR005631">
    <property type="entry name" value="SDH"/>
</dbReference>
<dbReference type="Gene3D" id="1.10.150.250">
    <property type="entry name" value="Flavinator of succinate dehydrogenase"/>
    <property type="match status" value="1"/>
</dbReference>
<evidence type="ECO:0000256" key="1">
    <source>
        <dbReference type="ARBA" id="ARBA00008571"/>
    </source>
</evidence>
<gene>
    <name evidence="4" type="ORF">MU516_03390</name>
</gene>
<proteinExistence type="inferred from homology"/>
<keyword evidence="3" id="KW-0143">Chaperone</keyword>
<protein>
    <recommendedName>
        <fullName evidence="2">FAD assembly factor SdhE</fullName>
    </recommendedName>
</protein>
<organism evidence="4 5">
    <name type="scientific">Paracoccus maritimus</name>
    <dbReference type="NCBI Taxonomy" id="2933292"/>
    <lineage>
        <taxon>Bacteria</taxon>
        <taxon>Pseudomonadati</taxon>
        <taxon>Pseudomonadota</taxon>
        <taxon>Alphaproteobacteria</taxon>
        <taxon>Rhodobacterales</taxon>
        <taxon>Paracoccaceae</taxon>
        <taxon>Paracoccus</taxon>
    </lineage>
</organism>
<dbReference type="EMBL" id="JANAVZ010000002">
    <property type="protein sequence ID" value="MCT4331911.1"/>
    <property type="molecule type" value="Genomic_DNA"/>
</dbReference>
<dbReference type="InterPro" id="IPR036714">
    <property type="entry name" value="SDH_sf"/>
</dbReference>
<dbReference type="PANTHER" id="PTHR12469">
    <property type="entry name" value="PROTEIN EMI5 HOMOLOG, MITOCHONDRIAL"/>
    <property type="match status" value="1"/>
</dbReference>
<dbReference type="Pfam" id="PF03937">
    <property type="entry name" value="Sdh5"/>
    <property type="match status" value="1"/>
</dbReference>
<evidence type="ECO:0000256" key="3">
    <source>
        <dbReference type="ARBA" id="ARBA00023186"/>
    </source>
</evidence>
<evidence type="ECO:0000313" key="4">
    <source>
        <dbReference type="EMBL" id="MCT4331911.1"/>
    </source>
</evidence>
<evidence type="ECO:0000313" key="5">
    <source>
        <dbReference type="Proteomes" id="UP001320702"/>
    </source>
</evidence>